<keyword evidence="2" id="KW-1185">Reference proteome</keyword>
<reference evidence="1" key="2">
    <citation type="submission" date="2020-09" db="EMBL/GenBank/DDBJ databases">
        <authorList>
            <person name="Sun Q."/>
            <person name="Kim S."/>
        </authorList>
    </citation>
    <scope>NUCLEOTIDE SEQUENCE</scope>
    <source>
        <strain evidence="1">KCTC 32437</strain>
    </source>
</reference>
<sequence>MKNFVAVIARIIAAMPKFVWQRVQVCGEWVSRLVAVPAAPAETVADTEVAKAASDRQADDMPAIKRVAGVLAQGELPTSEQLKGLTPKDLSWLKAQDRRALCIIMSADAQQLRAHMRGRAAIKGVVPYDSAAIREVTAARQAAVQNVRRAKPRRTLREALEEQGLHP</sequence>
<dbReference type="RefSeq" id="WP_189426038.1">
    <property type="nucleotide sequence ID" value="NZ_BMZE01000002.1"/>
</dbReference>
<evidence type="ECO:0000313" key="1">
    <source>
        <dbReference type="EMBL" id="GHA28317.1"/>
    </source>
</evidence>
<protein>
    <submittedName>
        <fullName evidence="1">Uncharacterized protein</fullName>
    </submittedName>
</protein>
<dbReference type="AlphaFoldDB" id="A0A918VTU6"/>
<evidence type="ECO:0000313" key="2">
    <source>
        <dbReference type="Proteomes" id="UP000646579"/>
    </source>
</evidence>
<dbReference type="EMBL" id="BMZE01000002">
    <property type="protein sequence ID" value="GHA28317.1"/>
    <property type="molecule type" value="Genomic_DNA"/>
</dbReference>
<reference evidence="1" key="1">
    <citation type="journal article" date="2014" name="Int. J. Syst. Evol. Microbiol.">
        <title>Complete genome sequence of Corynebacterium casei LMG S-19264T (=DSM 44701T), isolated from a smear-ripened cheese.</title>
        <authorList>
            <consortium name="US DOE Joint Genome Institute (JGI-PGF)"/>
            <person name="Walter F."/>
            <person name="Albersmeier A."/>
            <person name="Kalinowski J."/>
            <person name="Ruckert C."/>
        </authorList>
    </citation>
    <scope>NUCLEOTIDE SEQUENCE</scope>
    <source>
        <strain evidence="1">KCTC 32437</strain>
    </source>
</reference>
<comment type="caution">
    <text evidence="1">The sequence shown here is derived from an EMBL/GenBank/DDBJ whole genome shotgun (WGS) entry which is preliminary data.</text>
</comment>
<organism evidence="1 2">
    <name type="scientific">Devosia pacifica</name>
    <dbReference type="NCBI Taxonomy" id="1335967"/>
    <lineage>
        <taxon>Bacteria</taxon>
        <taxon>Pseudomonadati</taxon>
        <taxon>Pseudomonadota</taxon>
        <taxon>Alphaproteobacteria</taxon>
        <taxon>Hyphomicrobiales</taxon>
        <taxon>Devosiaceae</taxon>
        <taxon>Devosia</taxon>
    </lineage>
</organism>
<accession>A0A918VTU6</accession>
<proteinExistence type="predicted"/>
<dbReference type="Proteomes" id="UP000646579">
    <property type="component" value="Unassembled WGS sequence"/>
</dbReference>
<name>A0A918VTU6_9HYPH</name>
<gene>
    <name evidence="1" type="ORF">GCM10007989_25460</name>
</gene>